<comment type="caution">
    <text evidence="2">The sequence shown here is derived from an EMBL/GenBank/DDBJ whole genome shotgun (WGS) entry which is preliminary data.</text>
</comment>
<evidence type="ECO:0000313" key="3">
    <source>
        <dbReference type="Proteomes" id="UP000583266"/>
    </source>
</evidence>
<dbReference type="SMART" id="SM00028">
    <property type="entry name" value="TPR"/>
    <property type="match status" value="3"/>
</dbReference>
<organism evidence="2 3">
    <name type="scientific">Chitinophaga fulva</name>
    <dbReference type="NCBI Taxonomy" id="2728842"/>
    <lineage>
        <taxon>Bacteria</taxon>
        <taxon>Pseudomonadati</taxon>
        <taxon>Bacteroidota</taxon>
        <taxon>Chitinophagia</taxon>
        <taxon>Chitinophagales</taxon>
        <taxon>Chitinophagaceae</taxon>
        <taxon>Chitinophaga</taxon>
    </lineage>
</organism>
<reference evidence="2 3" key="1">
    <citation type="submission" date="2020-04" db="EMBL/GenBank/DDBJ databases">
        <title>Chitinophaga sp. G-6-1-13 sp. nov., isolated from soil.</title>
        <authorList>
            <person name="Dahal R.H."/>
            <person name="Chaudhary D.K."/>
        </authorList>
    </citation>
    <scope>NUCLEOTIDE SEQUENCE [LARGE SCALE GENOMIC DNA]</scope>
    <source>
        <strain evidence="2 3">G-6-1-13</strain>
    </source>
</reference>
<dbReference type="Pfam" id="PF13181">
    <property type="entry name" value="TPR_8"/>
    <property type="match status" value="1"/>
</dbReference>
<dbReference type="PANTHER" id="PTHR12558">
    <property type="entry name" value="CELL DIVISION CYCLE 16,23,27"/>
    <property type="match status" value="1"/>
</dbReference>
<dbReference type="Pfam" id="PF13174">
    <property type="entry name" value="TPR_6"/>
    <property type="match status" value="1"/>
</dbReference>
<dbReference type="InterPro" id="IPR019734">
    <property type="entry name" value="TPR_rpt"/>
</dbReference>
<keyword evidence="1" id="KW-0732">Signal</keyword>
<accession>A0A848GLK9</accession>
<dbReference type="GO" id="GO:0051301">
    <property type="term" value="P:cell division"/>
    <property type="evidence" value="ECO:0007669"/>
    <property type="project" value="TreeGrafter"/>
</dbReference>
<dbReference type="RefSeq" id="WP_169226556.1">
    <property type="nucleotide sequence ID" value="NZ_JABBGC010000002.1"/>
</dbReference>
<evidence type="ECO:0000313" key="2">
    <source>
        <dbReference type="EMBL" id="NML39485.1"/>
    </source>
</evidence>
<evidence type="ECO:0000256" key="1">
    <source>
        <dbReference type="SAM" id="SignalP"/>
    </source>
</evidence>
<sequence length="273" mass="32334">MKYILCSLLIMFLFLQESNAQSASFTQHQQDSIREHYVNAASRYHYFAPEWGLYLDSGLVLLPHDAQMWQLKAMPLFKQRKYEAGMVYLDKAVTYDPAEYLDYRAFIKCIFQKSYVAAIVDFREAQRSSGHSGVMDHPYSFYLGLCYLQLNQYDSARTYFQQCVDRWRQSGTEAPLHCLYPFYLGIVEYEQGKYAEALEHFNYSLSLYQQFSDAGYYKALCLARLQRKDEARAAMQKASEDFRQGYTFTEDNKVYEPYPYQVSDWMYPKERKK</sequence>
<dbReference type="Proteomes" id="UP000583266">
    <property type="component" value="Unassembled WGS sequence"/>
</dbReference>
<protein>
    <submittedName>
        <fullName evidence="2">Tetratricopeptide repeat protein</fullName>
    </submittedName>
</protein>
<dbReference type="Gene3D" id="1.25.40.10">
    <property type="entry name" value="Tetratricopeptide repeat domain"/>
    <property type="match status" value="2"/>
</dbReference>
<name>A0A848GLK9_9BACT</name>
<dbReference type="Pfam" id="PF13424">
    <property type="entry name" value="TPR_12"/>
    <property type="match status" value="1"/>
</dbReference>
<dbReference type="PANTHER" id="PTHR12558:SF13">
    <property type="entry name" value="CELL DIVISION CYCLE PROTEIN 27 HOMOLOG"/>
    <property type="match status" value="1"/>
</dbReference>
<dbReference type="EMBL" id="JABBGC010000002">
    <property type="protein sequence ID" value="NML39485.1"/>
    <property type="molecule type" value="Genomic_DNA"/>
</dbReference>
<keyword evidence="3" id="KW-1185">Reference proteome</keyword>
<gene>
    <name evidence="2" type="ORF">HHL17_19950</name>
</gene>
<dbReference type="AlphaFoldDB" id="A0A848GLK9"/>
<feature type="signal peptide" evidence="1">
    <location>
        <begin position="1"/>
        <end position="22"/>
    </location>
</feature>
<dbReference type="SUPFAM" id="SSF48452">
    <property type="entry name" value="TPR-like"/>
    <property type="match status" value="1"/>
</dbReference>
<dbReference type="InterPro" id="IPR011990">
    <property type="entry name" value="TPR-like_helical_dom_sf"/>
</dbReference>
<proteinExistence type="predicted"/>
<feature type="chain" id="PRO_5032383833" evidence="1">
    <location>
        <begin position="23"/>
        <end position="273"/>
    </location>
</feature>